<dbReference type="CDD" id="cd18186">
    <property type="entry name" value="BTB_POZ_ZBTB_KLHL-like"/>
    <property type="match status" value="1"/>
</dbReference>
<gene>
    <name evidence="2" type="ORF">Cvel_4860</name>
</gene>
<dbReference type="AlphaFoldDB" id="A0A0G4GL75"/>
<evidence type="ECO:0000259" key="1">
    <source>
        <dbReference type="PROSITE" id="PS50097"/>
    </source>
</evidence>
<proteinExistence type="predicted"/>
<protein>
    <recommendedName>
        <fullName evidence="1">BTB domain-containing protein</fullName>
    </recommendedName>
</protein>
<dbReference type="InterPro" id="IPR000210">
    <property type="entry name" value="BTB/POZ_dom"/>
</dbReference>
<reference evidence="2" key="1">
    <citation type="submission" date="2014-11" db="EMBL/GenBank/DDBJ databases">
        <authorList>
            <person name="Otto D Thomas"/>
            <person name="Naeem Raeece"/>
        </authorList>
    </citation>
    <scope>NUCLEOTIDE SEQUENCE</scope>
</reference>
<dbReference type="EMBL" id="CDMZ01001325">
    <property type="protein sequence ID" value="CEM30814.1"/>
    <property type="molecule type" value="Genomic_DNA"/>
</dbReference>
<dbReference type="SUPFAM" id="SSF54695">
    <property type="entry name" value="POZ domain"/>
    <property type="match status" value="1"/>
</dbReference>
<dbReference type="PhylomeDB" id="A0A0G4GL75"/>
<organism evidence="2">
    <name type="scientific">Chromera velia CCMP2878</name>
    <dbReference type="NCBI Taxonomy" id="1169474"/>
    <lineage>
        <taxon>Eukaryota</taxon>
        <taxon>Sar</taxon>
        <taxon>Alveolata</taxon>
        <taxon>Colpodellida</taxon>
        <taxon>Chromeraceae</taxon>
        <taxon>Chromera</taxon>
    </lineage>
</organism>
<dbReference type="PROSITE" id="PS50097">
    <property type="entry name" value="BTB"/>
    <property type="match status" value="1"/>
</dbReference>
<dbReference type="Pfam" id="PF00651">
    <property type="entry name" value="BTB"/>
    <property type="match status" value="1"/>
</dbReference>
<dbReference type="VEuPathDB" id="CryptoDB:Cvel_4860"/>
<evidence type="ECO:0000313" key="2">
    <source>
        <dbReference type="EMBL" id="CEM30814.1"/>
    </source>
</evidence>
<sequence length="248" mass="28092">MCGVCVSVVLRDGEETVMCSRALLVEHSEYFKAMLESGHFREGAEAERKGVIRIREEGLRPETFRQLYSLLSQSEPVLKSTFRGLWTSFPEIGDPNSLFALLKMCDYFQMQTHVDLILQTLYNSPAQWSLDVVPFLFGLKPHAYIFESPDFPMLKVVQATLPKVKDQGATELLTRFPPQILVRLLSISDQKSRDSGAEVERLRRSAQTCKELSREKKCPKAPSGFGGGFLQLCDCCRGRRYIMAQLEG</sequence>
<feature type="domain" description="BTB" evidence="1">
    <location>
        <begin position="6"/>
        <end position="80"/>
    </location>
</feature>
<name>A0A0G4GL75_9ALVE</name>
<dbReference type="InterPro" id="IPR011333">
    <property type="entry name" value="SKP1/BTB/POZ_sf"/>
</dbReference>
<dbReference type="Gene3D" id="3.30.710.10">
    <property type="entry name" value="Potassium Channel Kv1.1, Chain A"/>
    <property type="match status" value="1"/>
</dbReference>
<accession>A0A0G4GL75</accession>